<dbReference type="AlphaFoldDB" id="A0A371FXT6"/>
<dbReference type="OrthoDB" id="1750196at2759"/>
<accession>A0A371FXT6</accession>
<feature type="region of interest" description="Disordered" evidence="1">
    <location>
        <begin position="79"/>
        <end position="114"/>
    </location>
</feature>
<reference evidence="2" key="1">
    <citation type="submission" date="2018-05" db="EMBL/GenBank/DDBJ databases">
        <title>Draft genome of Mucuna pruriens seed.</title>
        <authorList>
            <person name="Nnadi N.E."/>
            <person name="Vos R."/>
            <person name="Hasami M.H."/>
            <person name="Devisetty U.K."/>
            <person name="Aguiy J.C."/>
        </authorList>
    </citation>
    <scope>NUCLEOTIDE SEQUENCE [LARGE SCALE GENOMIC DNA]</scope>
    <source>
        <strain evidence="2">JCA_2017</strain>
    </source>
</reference>
<keyword evidence="3" id="KW-1185">Reference proteome</keyword>
<feature type="non-terminal residue" evidence="2">
    <location>
        <position position="1"/>
    </location>
</feature>
<feature type="compositionally biased region" description="Polar residues" evidence="1">
    <location>
        <begin position="95"/>
        <end position="108"/>
    </location>
</feature>
<proteinExistence type="predicted"/>
<evidence type="ECO:0000313" key="2">
    <source>
        <dbReference type="EMBL" id="RDX83091.1"/>
    </source>
</evidence>
<name>A0A371FXT6_MUCPR</name>
<protein>
    <submittedName>
        <fullName evidence="2">Uncharacterized protein</fullName>
    </submittedName>
</protein>
<comment type="caution">
    <text evidence="2">The sequence shown here is derived from an EMBL/GenBank/DDBJ whole genome shotgun (WGS) entry which is preliminary data.</text>
</comment>
<dbReference type="EMBL" id="QJKJ01007459">
    <property type="protein sequence ID" value="RDX83091.1"/>
    <property type="molecule type" value="Genomic_DNA"/>
</dbReference>
<evidence type="ECO:0000313" key="3">
    <source>
        <dbReference type="Proteomes" id="UP000257109"/>
    </source>
</evidence>
<gene>
    <name evidence="2" type="ORF">CR513_36027</name>
</gene>
<organism evidence="2 3">
    <name type="scientific">Mucuna pruriens</name>
    <name type="common">Velvet bean</name>
    <name type="synonym">Dolichos pruriens</name>
    <dbReference type="NCBI Taxonomy" id="157652"/>
    <lineage>
        <taxon>Eukaryota</taxon>
        <taxon>Viridiplantae</taxon>
        <taxon>Streptophyta</taxon>
        <taxon>Embryophyta</taxon>
        <taxon>Tracheophyta</taxon>
        <taxon>Spermatophyta</taxon>
        <taxon>Magnoliopsida</taxon>
        <taxon>eudicotyledons</taxon>
        <taxon>Gunneridae</taxon>
        <taxon>Pentapetalae</taxon>
        <taxon>rosids</taxon>
        <taxon>fabids</taxon>
        <taxon>Fabales</taxon>
        <taxon>Fabaceae</taxon>
        <taxon>Papilionoideae</taxon>
        <taxon>50 kb inversion clade</taxon>
        <taxon>NPAAA clade</taxon>
        <taxon>indigoferoid/millettioid clade</taxon>
        <taxon>Phaseoleae</taxon>
        <taxon>Mucuna</taxon>
    </lineage>
</organism>
<evidence type="ECO:0000256" key="1">
    <source>
        <dbReference type="SAM" id="MobiDB-lite"/>
    </source>
</evidence>
<feature type="compositionally biased region" description="Basic and acidic residues" evidence="1">
    <location>
        <begin position="82"/>
        <end position="94"/>
    </location>
</feature>
<dbReference type="Proteomes" id="UP000257109">
    <property type="component" value="Unassembled WGS sequence"/>
</dbReference>
<sequence>MFIDTLQPPLYEKMVGNVSSNFLDLVIIEERIEMGMRKGKIALEEEGGRNKYGRLNSKTPTLPTVNSLSRPARNLAIPYEQWSKREEQPDKSIRPDTNVTRRTPSPFSTKWVDHAISAEASSTTLPQEL</sequence>